<sequence>MEGNRSISNFTIHCLLGLEEKRGDDEKILQERPGPFTKPVDPDSTDASIKRKPRRMRMRTNFTPWQLQELEQAFQSTHYPDIFMREALAMRLELMEARVQVWFQNRRAKWRKHQKETDAKSDKKKVKEASYVSQQPTSPTELERGTCLQRQPSYSKCDTKAATIRQSNLERAPAFFHFVSPGLAVPVTTQSSLSSAMFLRGWPLLSFQAAQEERKISSIAELRHRAHCFSVD</sequence>
<proteinExistence type="predicted"/>
<evidence type="ECO:0000256" key="8">
    <source>
        <dbReference type="SAM" id="MobiDB-lite"/>
    </source>
</evidence>
<dbReference type="Gene3D" id="1.10.10.60">
    <property type="entry name" value="Homeodomain-like"/>
    <property type="match status" value="1"/>
</dbReference>
<evidence type="ECO:0000256" key="2">
    <source>
        <dbReference type="ARBA" id="ARBA00022473"/>
    </source>
</evidence>
<evidence type="ECO:0000256" key="6">
    <source>
        <dbReference type="PROSITE-ProRule" id="PRU00108"/>
    </source>
</evidence>
<dbReference type="GO" id="GO:0000981">
    <property type="term" value="F:DNA-binding transcription factor activity, RNA polymerase II-specific"/>
    <property type="evidence" value="ECO:0007669"/>
    <property type="project" value="InterPro"/>
</dbReference>
<keyword evidence="2" id="KW-0217">Developmental protein</keyword>
<feature type="compositionally biased region" description="Polar residues" evidence="8">
    <location>
        <begin position="131"/>
        <end position="140"/>
    </location>
</feature>
<dbReference type="OrthoDB" id="6159439at2759"/>
<evidence type="ECO:0000256" key="7">
    <source>
        <dbReference type="RuleBase" id="RU000682"/>
    </source>
</evidence>
<dbReference type="InterPro" id="IPR017970">
    <property type="entry name" value="Homeobox_CS"/>
</dbReference>
<evidence type="ECO:0000256" key="4">
    <source>
        <dbReference type="ARBA" id="ARBA00023155"/>
    </source>
</evidence>
<dbReference type="Pfam" id="PF00046">
    <property type="entry name" value="Homeodomain"/>
    <property type="match status" value="1"/>
</dbReference>
<evidence type="ECO:0000313" key="10">
    <source>
        <dbReference type="EMBL" id="KAJ8037621.1"/>
    </source>
</evidence>
<dbReference type="PANTHER" id="PTHR24329">
    <property type="entry name" value="HOMEOBOX PROTEIN ARISTALESS"/>
    <property type="match status" value="1"/>
</dbReference>
<keyword evidence="5 6" id="KW-0539">Nucleus</keyword>
<dbReference type="PROSITE" id="PS50071">
    <property type="entry name" value="HOMEOBOX_2"/>
    <property type="match status" value="1"/>
</dbReference>
<protein>
    <submittedName>
        <fullName evidence="10">Homeobox protein unc-4</fullName>
    </submittedName>
</protein>
<evidence type="ECO:0000256" key="1">
    <source>
        <dbReference type="ARBA" id="ARBA00004123"/>
    </source>
</evidence>
<dbReference type="PANTHER" id="PTHR24329:SF566">
    <property type="entry name" value="REPRODUCTIVE HOMEOBOX 12"/>
    <property type="match status" value="1"/>
</dbReference>
<reference evidence="10" key="1">
    <citation type="submission" date="2021-10" db="EMBL/GenBank/DDBJ databases">
        <title>Tropical sea cucumber genome reveals ecological adaptation and Cuvierian tubules defense mechanism.</title>
        <authorList>
            <person name="Chen T."/>
        </authorList>
    </citation>
    <scope>NUCLEOTIDE SEQUENCE</scope>
    <source>
        <strain evidence="10">Nanhai2018</strain>
        <tissue evidence="10">Muscle</tissue>
    </source>
</reference>
<dbReference type="Proteomes" id="UP001152320">
    <property type="component" value="Chromosome 8"/>
</dbReference>
<dbReference type="SUPFAM" id="SSF46689">
    <property type="entry name" value="Homeodomain-like"/>
    <property type="match status" value="1"/>
</dbReference>
<dbReference type="InterPro" id="IPR001356">
    <property type="entry name" value="HD"/>
</dbReference>
<feature type="region of interest" description="Disordered" evidence="8">
    <location>
        <begin position="112"/>
        <end position="145"/>
    </location>
</feature>
<dbReference type="EMBL" id="JAIZAY010000008">
    <property type="protein sequence ID" value="KAJ8037621.1"/>
    <property type="molecule type" value="Genomic_DNA"/>
</dbReference>
<evidence type="ECO:0000259" key="9">
    <source>
        <dbReference type="PROSITE" id="PS50071"/>
    </source>
</evidence>
<comment type="subcellular location">
    <subcellularLocation>
        <location evidence="1 6 7">Nucleus</location>
    </subcellularLocation>
</comment>
<dbReference type="FunFam" id="1.10.10.60:FF:000057">
    <property type="entry name" value="Short stature homeobox 2"/>
    <property type="match status" value="1"/>
</dbReference>
<keyword evidence="11" id="KW-1185">Reference proteome</keyword>
<dbReference type="InterPro" id="IPR009057">
    <property type="entry name" value="Homeodomain-like_sf"/>
</dbReference>
<dbReference type="SMART" id="SM00389">
    <property type="entry name" value="HOX"/>
    <property type="match status" value="1"/>
</dbReference>
<feature type="compositionally biased region" description="Basic and acidic residues" evidence="8">
    <location>
        <begin position="115"/>
        <end position="128"/>
    </location>
</feature>
<dbReference type="GO" id="GO:0005634">
    <property type="term" value="C:nucleus"/>
    <property type="evidence" value="ECO:0007669"/>
    <property type="project" value="UniProtKB-SubCell"/>
</dbReference>
<keyword evidence="4 6" id="KW-0371">Homeobox</keyword>
<feature type="domain" description="Homeobox" evidence="9">
    <location>
        <begin position="53"/>
        <end position="113"/>
    </location>
</feature>
<gene>
    <name evidence="10" type="ORF">HOLleu_18486</name>
</gene>
<dbReference type="AlphaFoldDB" id="A0A9Q1H9W9"/>
<evidence type="ECO:0000256" key="3">
    <source>
        <dbReference type="ARBA" id="ARBA00023125"/>
    </source>
</evidence>
<evidence type="ECO:0000256" key="5">
    <source>
        <dbReference type="ARBA" id="ARBA00023242"/>
    </source>
</evidence>
<accession>A0A9Q1H9W9</accession>
<dbReference type="GO" id="GO:0000977">
    <property type="term" value="F:RNA polymerase II transcription regulatory region sequence-specific DNA binding"/>
    <property type="evidence" value="ECO:0007669"/>
    <property type="project" value="TreeGrafter"/>
</dbReference>
<organism evidence="10 11">
    <name type="scientific">Holothuria leucospilota</name>
    <name type="common">Black long sea cucumber</name>
    <name type="synonym">Mertensiothuria leucospilota</name>
    <dbReference type="NCBI Taxonomy" id="206669"/>
    <lineage>
        <taxon>Eukaryota</taxon>
        <taxon>Metazoa</taxon>
        <taxon>Echinodermata</taxon>
        <taxon>Eleutherozoa</taxon>
        <taxon>Echinozoa</taxon>
        <taxon>Holothuroidea</taxon>
        <taxon>Aspidochirotacea</taxon>
        <taxon>Aspidochirotida</taxon>
        <taxon>Holothuriidae</taxon>
        <taxon>Holothuria</taxon>
    </lineage>
</organism>
<dbReference type="InterPro" id="IPR050649">
    <property type="entry name" value="Paired_Homeobox_TFs"/>
</dbReference>
<feature type="DNA-binding region" description="Homeobox" evidence="6">
    <location>
        <begin position="55"/>
        <end position="114"/>
    </location>
</feature>
<evidence type="ECO:0000313" key="11">
    <source>
        <dbReference type="Proteomes" id="UP001152320"/>
    </source>
</evidence>
<dbReference type="CDD" id="cd00086">
    <property type="entry name" value="homeodomain"/>
    <property type="match status" value="1"/>
</dbReference>
<name>A0A9Q1H9W9_HOLLE</name>
<feature type="region of interest" description="Disordered" evidence="8">
    <location>
        <begin position="23"/>
        <end position="48"/>
    </location>
</feature>
<dbReference type="PROSITE" id="PS00027">
    <property type="entry name" value="HOMEOBOX_1"/>
    <property type="match status" value="1"/>
</dbReference>
<comment type="caution">
    <text evidence="10">The sequence shown here is derived from an EMBL/GenBank/DDBJ whole genome shotgun (WGS) entry which is preliminary data.</text>
</comment>
<keyword evidence="3 6" id="KW-0238">DNA-binding</keyword>